<evidence type="ECO:0000259" key="1">
    <source>
        <dbReference type="Pfam" id="PF20263"/>
    </source>
</evidence>
<keyword evidence="3" id="KW-1185">Reference proteome</keyword>
<accession>A0AAD6HNT0</accession>
<dbReference type="CDD" id="cd20273">
    <property type="entry name" value="Complex1_LYR_unchar"/>
    <property type="match status" value="1"/>
</dbReference>
<organism evidence="2 3">
    <name type="scientific">Penicillium malachiteum</name>
    <dbReference type="NCBI Taxonomy" id="1324776"/>
    <lineage>
        <taxon>Eukaryota</taxon>
        <taxon>Fungi</taxon>
        <taxon>Dikarya</taxon>
        <taxon>Ascomycota</taxon>
        <taxon>Pezizomycotina</taxon>
        <taxon>Eurotiomycetes</taxon>
        <taxon>Eurotiomycetidae</taxon>
        <taxon>Eurotiales</taxon>
        <taxon>Aspergillaceae</taxon>
        <taxon>Penicillium</taxon>
    </lineage>
</organism>
<dbReference type="AlphaFoldDB" id="A0AAD6HNT0"/>
<protein>
    <recommendedName>
        <fullName evidence="1">LYR motif-containing protein Cup1-like N-terminal domain-containing protein</fullName>
    </recommendedName>
</protein>
<reference evidence="2" key="2">
    <citation type="submission" date="2023-01" db="EMBL/GenBank/DDBJ databases">
        <authorList>
            <person name="Petersen C."/>
        </authorList>
    </citation>
    <scope>NUCLEOTIDE SEQUENCE</scope>
    <source>
        <strain evidence="2">IBT 17514</strain>
    </source>
</reference>
<feature type="domain" description="LYR motif-containing protein Cup1-like N-terminal" evidence="1">
    <location>
        <begin position="22"/>
        <end position="103"/>
    </location>
</feature>
<name>A0AAD6HNT0_9EURO</name>
<comment type="caution">
    <text evidence="2">The sequence shown here is derived from an EMBL/GenBank/DDBJ whole genome shotgun (WGS) entry which is preliminary data.</text>
</comment>
<reference evidence="2" key="1">
    <citation type="journal article" date="2023" name="IMA Fungus">
        <title>Comparative genomic study of the Penicillium genus elucidates a diverse pangenome and 15 lateral gene transfer events.</title>
        <authorList>
            <person name="Petersen C."/>
            <person name="Sorensen T."/>
            <person name="Nielsen M.R."/>
            <person name="Sondergaard T.E."/>
            <person name="Sorensen J.L."/>
            <person name="Fitzpatrick D.A."/>
            <person name="Frisvad J.C."/>
            <person name="Nielsen K.L."/>
        </authorList>
    </citation>
    <scope>NUCLEOTIDE SEQUENCE</scope>
    <source>
        <strain evidence="2">IBT 17514</strain>
    </source>
</reference>
<evidence type="ECO:0000313" key="2">
    <source>
        <dbReference type="EMBL" id="KAJ5728222.1"/>
    </source>
</evidence>
<proteinExistence type="predicted"/>
<sequence>MPPKPRISFFSLRPDAPQWQHLLRATLQECSYLPDPIARTYMRSYVVDRYRRAFKSNVPDVKLTRAAKQGLTLLHRANEGYSRALDRVMLMSYGRIGKRRHELVAQLLSPKVPENTEALRDLINSVPEFEDGWVAPEIITALIKSQMNHGVFTASRVRPQIKSSEPVVPEKNIWGRPLSRSRRFNIRHAWYHEILFSVLPPLPERDLEIMQGLIAGTIPWKSRKQRPVQPPATKNDIVLDFLTDGPQKENTFGPYVNGRPHNITTRFMQRQWRRISALVPRIHWNDVSKRWNFDWDSPKSLPQVAFAVEEDSDLDGIFGSSAGNAPKS</sequence>
<gene>
    <name evidence="2" type="ORF">N7493_004552</name>
</gene>
<evidence type="ECO:0000313" key="3">
    <source>
        <dbReference type="Proteomes" id="UP001215712"/>
    </source>
</evidence>
<dbReference type="InterPro" id="IPR046896">
    <property type="entry name" value="Cup1-like_N"/>
</dbReference>
<dbReference type="Pfam" id="PF20263">
    <property type="entry name" value="LYRM2-like"/>
    <property type="match status" value="1"/>
</dbReference>
<dbReference type="EMBL" id="JAQJAN010000005">
    <property type="protein sequence ID" value="KAJ5728222.1"/>
    <property type="molecule type" value="Genomic_DNA"/>
</dbReference>
<dbReference type="Proteomes" id="UP001215712">
    <property type="component" value="Unassembled WGS sequence"/>
</dbReference>